<reference evidence="4 5" key="1">
    <citation type="submission" date="2015-01" db="EMBL/GenBank/DDBJ databases">
        <title>The Genome Sequence of Capronia semiimmersa CBS27337.</title>
        <authorList>
            <consortium name="The Broad Institute Genomics Platform"/>
            <person name="Cuomo C."/>
            <person name="de Hoog S."/>
            <person name="Gorbushina A."/>
            <person name="Stielow B."/>
            <person name="Teixiera M."/>
            <person name="Abouelleil A."/>
            <person name="Chapman S.B."/>
            <person name="Priest M."/>
            <person name="Young S.K."/>
            <person name="Wortman J."/>
            <person name="Nusbaum C."/>
            <person name="Birren B."/>
        </authorList>
    </citation>
    <scope>NUCLEOTIDE SEQUENCE [LARGE SCALE GENOMIC DNA]</scope>
    <source>
        <strain evidence="4 5">CBS 27337</strain>
    </source>
</reference>
<proteinExistence type="predicted"/>
<dbReference type="STRING" id="5601.A0A0D2CSG4"/>
<evidence type="ECO:0000256" key="1">
    <source>
        <dbReference type="SAM" id="SignalP"/>
    </source>
</evidence>
<dbReference type="InterPro" id="IPR051478">
    <property type="entry name" value="Beta-lactamase-like_AB/R"/>
</dbReference>
<evidence type="ECO:0000259" key="3">
    <source>
        <dbReference type="Pfam" id="PF26335"/>
    </source>
</evidence>
<dbReference type="Proteomes" id="UP000054266">
    <property type="component" value="Unassembled WGS sequence"/>
</dbReference>
<dbReference type="InterPro" id="IPR058664">
    <property type="entry name" value="ARB_00930-like_C"/>
</dbReference>
<dbReference type="Gene3D" id="3.40.710.10">
    <property type="entry name" value="DD-peptidase/beta-lactamase superfamily"/>
    <property type="match status" value="1"/>
</dbReference>
<dbReference type="EMBL" id="KN846958">
    <property type="protein sequence ID" value="KIW68111.1"/>
    <property type="molecule type" value="Genomic_DNA"/>
</dbReference>
<feature type="domain" description="Beta-lactamase-related" evidence="2">
    <location>
        <begin position="109"/>
        <end position="421"/>
    </location>
</feature>
<dbReference type="InterPro" id="IPR012338">
    <property type="entry name" value="Beta-lactam/transpept-like"/>
</dbReference>
<name>A0A0D2CSG4_9EURO</name>
<keyword evidence="5" id="KW-1185">Reference proteome</keyword>
<keyword evidence="1" id="KW-0732">Signal</keyword>
<evidence type="ECO:0000259" key="2">
    <source>
        <dbReference type="Pfam" id="PF00144"/>
    </source>
</evidence>
<feature type="domain" description="Beta-lactamase-like ARB-00930-like C-terminal" evidence="3">
    <location>
        <begin position="446"/>
        <end position="583"/>
    </location>
</feature>
<dbReference type="Pfam" id="PF00144">
    <property type="entry name" value="Beta-lactamase"/>
    <property type="match status" value="1"/>
</dbReference>
<dbReference type="PANTHER" id="PTHR22935">
    <property type="entry name" value="PENICILLIN-BINDING PROTEIN"/>
    <property type="match status" value="1"/>
</dbReference>
<feature type="signal peptide" evidence="1">
    <location>
        <begin position="1"/>
        <end position="20"/>
    </location>
</feature>
<feature type="chain" id="PRO_5002239959" evidence="1">
    <location>
        <begin position="21"/>
        <end position="587"/>
    </location>
</feature>
<dbReference type="InterPro" id="IPR001466">
    <property type="entry name" value="Beta-lactam-related"/>
</dbReference>
<evidence type="ECO:0000313" key="5">
    <source>
        <dbReference type="Proteomes" id="UP000054266"/>
    </source>
</evidence>
<dbReference type="SUPFAM" id="SSF56601">
    <property type="entry name" value="beta-lactamase/transpeptidase-like"/>
    <property type="match status" value="1"/>
</dbReference>
<dbReference type="HOGENOM" id="CLU_019706_0_0_1"/>
<gene>
    <name evidence="4" type="ORF">PV04_04078</name>
</gene>
<dbReference type="Pfam" id="PF26335">
    <property type="entry name" value="ARB_00930_C"/>
    <property type="match status" value="1"/>
</dbReference>
<organism evidence="4 5">
    <name type="scientific">Phialophora macrospora</name>
    <dbReference type="NCBI Taxonomy" id="1851006"/>
    <lineage>
        <taxon>Eukaryota</taxon>
        <taxon>Fungi</taxon>
        <taxon>Dikarya</taxon>
        <taxon>Ascomycota</taxon>
        <taxon>Pezizomycotina</taxon>
        <taxon>Eurotiomycetes</taxon>
        <taxon>Chaetothyriomycetidae</taxon>
        <taxon>Chaetothyriales</taxon>
        <taxon>Herpotrichiellaceae</taxon>
        <taxon>Phialophora</taxon>
    </lineage>
</organism>
<accession>A0A0D2CSG4</accession>
<evidence type="ECO:0000313" key="4">
    <source>
        <dbReference type="EMBL" id="KIW68111.1"/>
    </source>
</evidence>
<protein>
    <submittedName>
        <fullName evidence="4">Uncharacterized protein</fullName>
    </submittedName>
</protein>
<sequence>MKTLSIAVILVVLSAASVKAQNVQLTDCSLLGPVYPLSANLSSSNAIQTAQKTFSSVLAQAVQNGSTPWGPFDSVNTSISVAVFSTQSQKPLAEFHHIGSAPGSKTHLTGGKLDGDTLYRTGSVAKLLSVYTFLTKLGTTFWSDPVTKYISELAHVPVDNTVRNINWSEITLGALAGQMSGLPRDYALADLSSMPGSTALGLPQLTASESTTCGTIGLPACSREESIRLMLQQSPVAPSWQTPVYSSETYQLLAMAYENITGEAFADAFNTGIAHPLGLKRTFWTWPGSDSNAVWADPQGIDAFEADLGLENAAGGAWASLHDLSQIGRSILQSSLLPRYITREWLKPNSHSNDPYSAAGKPWEIMGMDLSVEPGSNATRVVYLYTKNGGLGGYNAQLILSPDHDVGIAVFVTGFGPSGAGEGASTLWTINELATQTWIPAVEAAARESAAANLAGTFVSQDGLNSSIRLSIVPNYQGLRVTQLIYNDTDFLQVLATGLGYAGMSIQYMNARDDGQLAFRGIFQSQRQDGPSPGVFRRDCNAYWTEVDTIKYGNTGLDEVFITVDKTGRATGVEMPFFRTSFSNRTR</sequence>
<dbReference type="PANTHER" id="PTHR22935:SF97">
    <property type="entry name" value="BETA-LACTAMASE-RELATED DOMAIN-CONTAINING PROTEIN"/>
    <property type="match status" value="1"/>
</dbReference>
<dbReference type="AlphaFoldDB" id="A0A0D2CSG4"/>